<dbReference type="EMBL" id="JADGLW010000002">
    <property type="protein sequence ID" value="MBF0753119.1"/>
    <property type="molecule type" value="Genomic_DNA"/>
</dbReference>
<feature type="transmembrane region" description="Helical" evidence="6">
    <location>
        <begin position="275"/>
        <end position="297"/>
    </location>
</feature>
<dbReference type="RefSeq" id="WP_135096431.1">
    <property type="nucleotide sequence ID" value="NZ_JADGLW010000002.1"/>
</dbReference>
<organism evidence="7 8">
    <name type="scientific">Jeotgalicoccus nanhaiensis</name>
    <dbReference type="NCBI Taxonomy" id="568603"/>
    <lineage>
        <taxon>Bacteria</taxon>
        <taxon>Bacillati</taxon>
        <taxon>Bacillota</taxon>
        <taxon>Bacilli</taxon>
        <taxon>Bacillales</taxon>
        <taxon>Staphylococcaceae</taxon>
        <taxon>Jeotgalicoccus</taxon>
    </lineage>
</organism>
<evidence type="ECO:0000313" key="8">
    <source>
        <dbReference type="Proteomes" id="UP000647980"/>
    </source>
</evidence>
<evidence type="ECO:0000256" key="6">
    <source>
        <dbReference type="SAM" id="Phobius"/>
    </source>
</evidence>
<protein>
    <submittedName>
        <fullName evidence="7">Oligosaccharide flippase family protein</fullName>
    </submittedName>
</protein>
<name>A0ABR9XVT2_9STAP</name>
<feature type="transmembrane region" description="Helical" evidence="6">
    <location>
        <begin position="196"/>
        <end position="215"/>
    </location>
</feature>
<evidence type="ECO:0000256" key="5">
    <source>
        <dbReference type="ARBA" id="ARBA00023136"/>
    </source>
</evidence>
<evidence type="ECO:0000256" key="1">
    <source>
        <dbReference type="ARBA" id="ARBA00004651"/>
    </source>
</evidence>
<keyword evidence="3 6" id="KW-0812">Transmembrane</keyword>
<feature type="transmembrane region" description="Helical" evidence="6">
    <location>
        <begin position="317"/>
        <end position="333"/>
    </location>
</feature>
<comment type="caution">
    <text evidence="7">The sequence shown here is derived from an EMBL/GenBank/DDBJ whole genome shotgun (WGS) entry which is preliminary data.</text>
</comment>
<accession>A0ABR9XVT2</accession>
<evidence type="ECO:0000256" key="4">
    <source>
        <dbReference type="ARBA" id="ARBA00022989"/>
    </source>
</evidence>
<comment type="subcellular location">
    <subcellularLocation>
        <location evidence="1">Cell membrane</location>
        <topology evidence="1">Multi-pass membrane protein</topology>
    </subcellularLocation>
</comment>
<proteinExistence type="predicted"/>
<feature type="transmembrane region" description="Helical" evidence="6">
    <location>
        <begin position="142"/>
        <end position="175"/>
    </location>
</feature>
<feature type="transmembrane region" description="Helical" evidence="6">
    <location>
        <begin position="235"/>
        <end position="254"/>
    </location>
</feature>
<sequence>MKIKMLHVLSTLLFSLNQWLQVILITRVIGLYEIGLFSYFLAIAGPLVLFSRFSFSDLVPTQKKYNYGYSIFFKYRNIMNMLFLLLIIILAVLFDFSTYEAVCFMLFGIYKFYETKEDFIYTENIAESNIKFLAYSKIIKSIITAVLFAAGVFIAESLLAAILSLLVSQMIIYYLYDKKFTFINRSETLQFGRKHFKHIFWLGIGLSLVGLLSSLNANIPRYFLEYYFSVEVLGIYATIMYFATISLNIVITINQSLIAELARTAAQNIRAFYNFFIKIMIFYLAAIMLGNIILFLYGSQLLVFIYGNDFLGFERELMLLGIFISLIVIEKTLEMVMNIFNLYNIQVVFQIINIVLTTVLSIIFIIPYGISGAFAVAIVTGLFVVAGQIAAIIYKNSKLF</sequence>
<dbReference type="PANTHER" id="PTHR30250">
    <property type="entry name" value="PST FAMILY PREDICTED COLANIC ACID TRANSPORTER"/>
    <property type="match status" value="1"/>
</dbReference>
<dbReference type="PANTHER" id="PTHR30250:SF11">
    <property type="entry name" value="O-ANTIGEN TRANSPORTER-RELATED"/>
    <property type="match status" value="1"/>
</dbReference>
<dbReference type="Pfam" id="PF01943">
    <property type="entry name" value="Polysacc_synt"/>
    <property type="match status" value="1"/>
</dbReference>
<evidence type="ECO:0000256" key="2">
    <source>
        <dbReference type="ARBA" id="ARBA00022475"/>
    </source>
</evidence>
<keyword evidence="5 6" id="KW-0472">Membrane</keyword>
<feature type="transmembrane region" description="Helical" evidence="6">
    <location>
        <begin position="82"/>
        <end position="110"/>
    </location>
</feature>
<reference evidence="7 8" key="1">
    <citation type="submission" date="2020-10" db="EMBL/GenBank/DDBJ databases">
        <title>Mouse Oral microbiota.</title>
        <authorList>
            <person name="Joseph S."/>
            <person name="Aduse-Opoku J."/>
        </authorList>
    </citation>
    <scope>NUCLEOTIDE SEQUENCE [LARGE SCALE GENOMIC DNA]</scope>
    <source>
        <strain evidence="7 8">19428wE5_W307</strain>
    </source>
</reference>
<keyword evidence="2" id="KW-1003">Cell membrane</keyword>
<dbReference type="Proteomes" id="UP000647980">
    <property type="component" value="Unassembled WGS sequence"/>
</dbReference>
<feature type="transmembrane region" description="Helical" evidence="6">
    <location>
        <begin position="34"/>
        <end position="55"/>
    </location>
</feature>
<keyword evidence="8" id="KW-1185">Reference proteome</keyword>
<dbReference type="InterPro" id="IPR002797">
    <property type="entry name" value="Polysacc_synth"/>
</dbReference>
<feature type="transmembrane region" description="Helical" evidence="6">
    <location>
        <begin position="345"/>
        <end position="366"/>
    </location>
</feature>
<gene>
    <name evidence="7" type="ORF">IR135_02450</name>
</gene>
<keyword evidence="4 6" id="KW-1133">Transmembrane helix</keyword>
<feature type="transmembrane region" description="Helical" evidence="6">
    <location>
        <begin position="372"/>
        <end position="394"/>
    </location>
</feature>
<evidence type="ECO:0000313" key="7">
    <source>
        <dbReference type="EMBL" id="MBF0753119.1"/>
    </source>
</evidence>
<evidence type="ECO:0000256" key="3">
    <source>
        <dbReference type="ARBA" id="ARBA00022692"/>
    </source>
</evidence>
<dbReference type="InterPro" id="IPR050833">
    <property type="entry name" value="Poly_Biosynth_Transport"/>
</dbReference>